<name>U9TDB5_RHIID</name>
<organism evidence="1">
    <name type="scientific">Rhizophagus irregularis (strain DAOM 181602 / DAOM 197198 / MUCL 43194)</name>
    <name type="common">Arbuscular mycorrhizal fungus</name>
    <name type="synonym">Glomus intraradices</name>
    <dbReference type="NCBI Taxonomy" id="747089"/>
    <lineage>
        <taxon>Eukaryota</taxon>
        <taxon>Fungi</taxon>
        <taxon>Fungi incertae sedis</taxon>
        <taxon>Mucoromycota</taxon>
        <taxon>Glomeromycotina</taxon>
        <taxon>Glomeromycetes</taxon>
        <taxon>Glomerales</taxon>
        <taxon>Glomeraceae</taxon>
        <taxon>Rhizophagus</taxon>
    </lineage>
</organism>
<dbReference type="EMBL" id="KI292011">
    <property type="protein sequence ID" value="ESA06144.1"/>
    <property type="molecule type" value="Genomic_DNA"/>
</dbReference>
<dbReference type="AlphaFoldDB" id="U9TDB5"/>
<proteinExistence type="predicted"/>
<sequence length="449" mass="52537">MHCSQKYNALSPCVIIDNIHGTIKRYGDTYKLRKVQNLIGTWQIDQDAVQQVNNDHLKLGVCDSHFLYDQNQIHDPKEKIFKEFTDPAFNKMNKPRFICCACYERLGRHIHKRTGQDKETKKEDILRSIVKVIFPFIFTSTKTISSTLNNFKSDETPSLFTIQILFLDTSISNSKECDDIDCEKKRKQREQKKTLPENTITKIVVIGYSERHERNLEKERINKVIPAQRLYQESNIWNLAIIDNIDFKQKTFSFENIYDATCDTSHTTLRMKEIITLDEETTNIYGMNSTTKEALDRFQNILERLLDILKTNEENIEYNKNFDAKIIKKKILAEFEHGCKGFSSHVVILKPTDNLNSDQAILETTNMYRADFNLQENGYLDIVADEAIFCRLMRCQAQFSQLRPLLRQWHTLKNFCSVLIVLFSSYGLLNLARKLDVRFLDKFKAAVDY</sequence>
<dbReference type="HOGENOM" id="CLU_609946_0_0_1"/>
<dbReference type="VEuPathDB" id="FungiDB:RhiirFUN_014109"/>
<protein>
    <submittedName>
        <fullName evidence="1">Uncharacterized protein</fullName>
    </submittedName>
</protein>
<reference evidence="1" key="1">
    <citation type="submission" date="2013-07" db="EMBL/GenBank/DDBJ databases">
        <title>The genome of an arbuscular mycorrhizal fungus provides insights into the evolution of the oldest plant symbiosis.</title>
        <authorList>
            <consortium name="DOE Joint Genome Institute"/>
            <person name="Tisserant E."/>
            <person name="Malbreil M."/>
            <person name="Kuo A."/>
            <person name="Kohler A."/>
            <person name="Symeonidi A."/>
            <person name="Balestrini R."/>
            <person name="Charron P."/>
            <person name="Duensing N."/>
            <person name="Frei-dit-Frey N."/>
            <person name="Gianinazzi-Pearson V."/>
            <person name="Gilbert B."/>
            <person name="Handa Y."/>
            <person name="Hijri M."/>
            <person name="Kaul R."/>
            <person name="Kawaguchi M."/>
            <person name="Krajinski F."/>
            <person name="Lammers P."/>
            <person name="Lapierre D."/>
            <person name="Masclaux F.G."/>
            <person name="Murat C."/>
            <person name="Morin E."/>
            <person name="Ndikumana S."/>
            <person name="Pagni M."/>
            <person name="Petitpierre D."/>
            <person name="Requena N."/>
            <person name="Rosikiewicz P."/>
            <person name="Riley R."/>
            <person name="Saito K."/>
            <person name="San Clemente H."/>
            <person name="Shapiro H."/>
            <person name="van Tuinen D."/>
            <person name="Becard G."/>
            <person name="Bonfante P."/>
            <person name="Paszkowski U."/>
            <person name="Shachar-Hill Y."/>
            <person name="Young J.P."/>
            <person name="Sanders I.R."/>
            <person name="Henrissat B."/>
            <person name="Rensing S.A."/>
            <person name="Grigoriev I.V."/>
            <person name="Corradi N."/>
            <person name="Roux C."/>
            <person name="Martin F."/>
        </authorList>
    </citation>
    <scope>NUCLEOTIDE SEQUENCE</scope>
    <source>
        <strain evidence="1">DAOM 197198</strain>
    </source>
</reference>
<evidence type="ECO:0000313" key="1">
    <source>
        <dbReference type="EMBL" id="ESA06144.1"/>
    </source>
</evidence>
<accession>U9TDB5</accession>
<gene>
    <name evidence="1" type="ORF">GLOINDRAFT_34562</name>
</gene>